<keyword evidence="2" id="KW-1185">Reference proteome</keyword>
<evidence type="ECO:0000313" key="2">
    <source>
        <dbReference type="Proteomes" id="UP001066276"/>
    </source>
</evidence>
<dbReference type="AlphaFoldDB" id="A0AAV7LPT3"/>
<accession>A0AAV7LPT3</accession>
<name>A0AAV7LPT3_PLEWA</name>
<evidence type="ECO:0000313" key="1">
    <source>
        <dbReference type="EMBL" id="KAJ1091488.1"/>
    </source>
</evidence>
<proteinExistence type="predicted"/>
<protein>
    <submittedName>
        <fullName evidence="1">Uncharacterized protein</fullName>
    </submittedName>
</protein>
<comment type="caution">
    <text evidence="1">The sequence shown here is derived from an EMBL/GenBank/DDBJ whole genome shotgun (WGS) entry which is preliminary data.</text>
</comment>
<dbReference type="Proteomes" id="UP001066276">
    <property type="component" value="Chromosome 11"/>
</dbReference>
<gene>
    <name evidence="1" type="ORF">NDU88_004612</name>
</gene>
<organism evidence="1 2">
    <name type="scientific">Pleurodeles waltl</name>
    <name type="common">Iberian ribbed newt</name>
    <dbReference type="NCBI Taxonomy" id="8319"/>
    <lineage>
        <taxon>Eukaryota</taxon>
        <taxon>Metazoa</taxon>
        <taxon>Chordata</taxon>
        <taxon>Craniata</taxon>
        <taxon>Vertebrata</taxon>
        <taxon>Euteleostomi</taxon>
        <taxon>Amphibia</taxon>
        <taxon>Batrachia</taxon>
        <taxon>Caudata</taxon>
        <taxon>Salamandroidea</taxon>
        <taxon>Salamandridae</taxon>
        <taxon>Pleurodelinae</taxon>
        <taxon>Pleurodeles</taxon>
    </lineage>
</organism>
<sequence length="94" mass="10593">MARLAGSCGKIPFGLAELLEACGAEQSEATSGNDPTQRQQYTEWFRDVTEWATAEEIRMKHARIDDKLTDDLRAWAAMLRSLRNLLRINPGTIN</sequence>
<dbReference type="EMBL" id="JANPWB010000015">
    <property type="protein sequence ID" value="KAJ1091488.1"/>
    <property type="molecule type" value="Genomic_DNA"/>
</dbReference>
<reference evidence="1" key="1">
    <citation type="journal article" date="2022" name="bioRxiv">
        <title>Sequencing and chromosome-scale assembly of the giantPleurodeles waltlgenome.</title>
        <authorList>
            <person name="Brown T."/>
            <person name="Elewa A."/>
            <person name="Iarovenko S."/>
            <person name="Subramanian E."/>
            <person name="Araus A.J."/>
            <person name="Petzold A."/>
            <person name="Susuki M."/>
            <person name="Suzuki K.-i.T."/>
            <person name="Hayashi T."/>
            <person name="Toyoda A."/>
            <person name="Oliveira C."/>
            <person name="Osipova E."/>
            <person name="Leigh N.D."/>
            <person name="Simon A."/>
            <person name="Yun M.H."/>
        </authorList>
    </citation>
    <scope>NUCLEOTIDE SEQUENCE</scope>
    <source>
        <strain evidence="1">20211129_DDA</strain>
        <tissue evidence="1">Liver</tissue>
    </source>
</reference>